<proteinExistence type="inferred from homology"/>
<dbReference type="PIRSF" id="PIRSF036417">
    <property type="entry name" value="3-ktacl-CoA_syn"/>
    <property type="match status" value="1"/>
</dbReference>
<dbReference type="InterPro" id="IPR016039">
    <property type="entry name" value="Thiolase-like"/>
</dbReference>
<gene>
    <name evidence="8" type="ORF">SARC_06143</name>
</gene>
<dbReference type="SUPFAM" id="SSF53901">
    <property type="entry name" value="Thiolase-like"/>
    <property type="match status" value="2"/>
</dbReference>
<dbReference type="EC" id="2.3.1.-" evidence="3"/>
<evidence type="ECO:0000256" key="5">
    <source>
        <dbReference type="SAM" id="Phobius"/>
    </source>
</evidence>
<feature type="compositionally biased region" description="Basic and acidic residues" evidence="4">
    <location>
        <begin position="1"/>
        <end position="24"/>
    </location>
</feature>
<feature type="domain" description="Beta-ketoacyl-[acyl-carrier-protein] synthase III C-terminal" evidence="7">
    <location>
        <begin position="439"/>
        <end position="520"/>
    </location>
</feature>
<keyword evidence="5" id="KW-0812">Transmembrane</keyword>
<dbReference type="InterPro" id="IPR013601">
    <property type="entry name" value="FAE1_typ3_polyketide_synth"/>
</dbReference>
<dbReference type="OrthoDB" id="329835at2759"/>
<reference evidence="8 9" key="1">
    <citation type="submission" date="2011-02" db="EMBL/GenBank/DDBJ databases">
        <title>The Genome Sequence of Sphaeroforma arctica JP610.</title>
        <authorList>
            <consortium name="The Broad Institute Genome Sequencing Platform"/>
            <person name="Russ C."/>
            <person name="Cuomo C."/>
            <person name="Young S.K."/>
            <person name="Zeng Q."/>
            <person name="Gargeya S."/>
            <person name="Alvarado L."/>
            <person name="Berlin A."/>
            <person name="Chapman S.B."/>
            <person name="Chen Z."/>
            <person name="Freedman E."/>
            <person name="Gellesch M."/>
            <person name="Goldberg J."/>
            <person name="Griggs A."/>
            <person name="Gujja S."/>
            <person name="Heilman E."/>
            <person name="Heiman D."/>
            <person name="Howarth C."/>
            <person name="Mehta T."/>
            <person name="Neiman D."/>
            <person name="Pearson M."/>
            <person name="Roberts A."/>
            <person name="Saif S."/>
            <person name="Shea T."/>
            <person name="Shenoy N."/>
            <person name="Sisk P."/>
            <person name="Stolte C."/>
            <person name="Sykes S."/>
            <person name="White J."/>
            <person name="Yandava C."/>
            <person name="Burger G."/>
            <person name="Gray M.W."/>
            <person name="Holland P.W.H."/>
            <person name="King N."/>
            <person name="Lang F.B.F."/>
            <person name="Roger A.J."/>
            <person name="Ruiz-Trillo I."/>
            <person name="Haas B."/>
            <person name="Nusbaum C."/>
            <person name="Birren B."/>
        </authorList>
    </citation>
    <scope>NUCLEOTIDE SEQUENCE [LARGE SCALE GENOMIC DNA]</scope>
    <source>
        <strain evidence="8 9">JP610</strain>
    </source>
</reference>
<keyword evidence="5" id="KW-1133">Transmembrane helix</keyword>
<keyword evidence="9" id="KW-1185">Reference proteome</keyword>
<dbReference type="GeneID" id="25906647"/>
<organism evidence="8 9">
    <name type="scientific">Sphaeroforma arctica JP610</name>
    <dbReference type="NCBI Taxonomy" id="667725"/>
    <lineage>
        <taxon>Eukaryota</taxon>
        <taxon>Ichthyosporea</taxon>
        <taxon>Ichthyophonida</taxon>
        <taxon>Sphaeroforma</taxon>
    </lineage>
</organism>
<comment type="similarity">
    <text evidence="1 3">Belongs to the thiolase-like superfamily. Chalcone/stilbene synthases family.</text>
</comment>
<dbReference type="STRING" id="667725.A0A0L0FY97"/>
<evidence type="ECO:0000256" key="2">
    <source>
        <dbReference type="ARBA" id="ARBA00022679"/>
    </source>
</evidence>
<evidence type="ECO:0000259" key="6">
    <source>
        <dbReference type="Pfam" id="PF08392"/>
    </source>
</evidence>
<dbReference type="UniPathway" id="UPA00094"/>
<keyword evidence="3" id="KW-0012">Acyltransferase</keyword>
<dbReference type="GO" id="GO:0006633">
    <property type="term" value="P:fatty acid biosynthetic process"/>
    <property type="evidence" value="ECO:0007669"/>
    <property type="project" value="UniProtKB-UniPathway"/>
</dbReference>
<dbReference type="Pfam" id="PF08541">
    <property type="entry name" value="ACP_syn_III_C"/>
    <property type="match status" value="1"/>
</dbReference>
<keyword evidence="2 3" id="KW-0808">Transferase</keyword>
<evidence type="ECO:0000256" key="3">
    <source>
        <dbReference type="PIRNR" id="PIRNR036417"/>
    </source>
</evidence>
<sequence length="532" mass="59813">MSDITKKDEAKPFSEEKVEDDSPRLKRSGSLSSIVETTRLAWDRVRQTYNSGEFVVSWRDIMLGFHKYNPLGSRMVATSVSAVLLGLFVTHYTEYNLIPDTPDVTVEYAAVFFGCAVVFIQCMYLMNRTKPVYILDFATYKAPPEYSCSPETFMELSRAAGVFSQESLEFQEKLCKHTGLGPNTAVPDSFFKAKQIAEGKKQSDVLSMATARAEAEEVLYTVVQSLLDKQQIKPENIDILIVNCSLFSPTPSMSAMVVNKFKMRHDVKTYNLSGMGCSAGLISVDLAKDLLQVHRNVNCLILSTENITQNWYLGRQKSMLLTNTLFRMGGAAILLSNKSRDSSRAKYELQHTVRTHQGASDLAYESVYQAEDSDGTVGVRLSKKIMDVSGVALRQNITTLGPLILPWSEQIKFVWNFVQRKWLKQTGVKPYLPNFKGAVEHFAIHTGGRAVIDTLEEVLALSQYDCEPSRFALYRFGNTSSASVWYELEFMECDGRMKKGDQVWQIAFGSGFKCNSAVWKARRTLPKTGTDY</sequence>
<dbReference type="GO" id="GO:0016747">
    <property type="term" value="F:acyltransferase activity, transferring groups other than amino-acyl groups"/>
    <property type="evidence" value="ECO:0007669"/>
    <property type="project" value="InterPro"/>
</dbReference>
<comment type="pathway">
    <text evidence="3">Lipid metabolism; fatty acid biosynthesis.</text>
</comment>
<feature type="transmembrane region" description="Helical" evidence="5">
    <location>
        <begin position="105"/>
        <end position="126"/>
    </location>
</feature>
<dbReference type="PANTHER" id="PTHR31561">
    <property type="entry name" value="3-KETOACYL-COA SYNTHASE"/>
    <property type="match status" value="1"/>
</dbReference>
<dbReference type="Pfam" id="PF08392">
    <property type="entry name" value="FAE1_CUT1_RppA"/>
    <property type="match status" value="1"/>
</dbReference>
<evidence type="ECO:0000313" key="8">
    <source>
        <dbReference type="EMBL" id="KNC81536.1"/>
    </source>
</evidence>
<dbReference type="Gene3D" id="3.40.47.10">
    <property type="match status" value="1"/>
</dbReference>
<feature type="transmembrane region" description="Helical" evidence="5">
    <location>
        <begin position="75"/>
        <end position="93"/>
    </location>
</feature>
<dbReference type="InterPro" id="IPR012392">
    <property type="entry name" value="3-ktacl-CoA_syn"/>
</dbReference>
<dbReference type="EMBL" id="KQ242023">
    <property type="protein sequence ID" value="KNC81536.1"/>
    <property type="molecule type" value="Genomic_DNA"/>
</dbReference>
<dbReference type="GO" id="GO:0016020">
    <property type="term" value="C:membrane"/>
    <property type="evidence" value="ECO:0007669"/>
    <property type="project" value="InterPro"/>
</dbReference>
<accession>A0A0L0FY97</accession>
<dbReference type="eggNOG" id="ENOG502QPKZ">
    <property type="taxonomic scope" value="Eukaryota"/>
</dbReference>
<dbReference type="AlphaFoldDB" id="A0A0L0FY97"/>
<evidence type="ECO:0000256" key="4">
    <source>
        <dbReference type="SAM" id="MobiDB-lite"/>
    </source>
</evidence>
<evidence type="ECO:0000259" key="7">
    <source>
        <dbReference type="Pfam" id="PF08541"/>
    </source>
</evidence>
<feature type="domain" description="FAE" evidence="6">
    <location>
        <begin position="124"/>
        <end position="422"/>
    </location>
</feature>
<dbReference type="Proteomes" id="UP000054560">
    <property type="component" value="Unassembled WGS sequence"/>
</dbReference>
<dbReference type="CDD" id="cd00831">
    <property type="entry name" value="CHS_like"/>
    <property type="match status" value="1"/>
</dbReference>
<dbReference type="RefSeq" id="XP_014155438.1">
    <property type="nucleotide sequence ID" value="XM_014299963.1"/>
</dbReference>
<protein>
    <recommendedName>
        <fullName evidence="3">3-ketoacyl-CoA synthase</fullName>
        <ecNumber evidence="3">2.3.1.-</ecNumber>
    </recommendedName>
</protein>
<name>A0A0L0FY97_9EUKA</name>
<keyword evidence="5" id="KW-0472">Membrane</keyword>
<dbReference type="InterPro" id="IPR013747">
    <property type="entry name" value="ACP_syn_III_C"/>
</dbReference>
<feature type="region of interest" description="Disordered" evidence="4">
    <location>
        <begin position="1"/>
        <end position="26"/>
    </location>
</feature>
<evidence type="ECO:0000256" key="1">
    <source>
        <dbReference type="ARBA" id="ARBA00005531"/>
    </source>
</evidence>
<evidence type="ECO:0000313" key="9">
    <source>
        <dbReference type="Proteomes" id="UP000054560"/>
    </source>
</evidence>